<dbReference type="Proteomes" id="UP000008177">
    <property type="component" value="Unplaced contigs"/>
</dbReference>
<dbReference type="eggNOG" id="ENOG502SC4F">
    <property type="taxonomic scope" value="Eukaryota"/>
</dbReference>
<protein>
    <recommendedName>
        <fullName evidence="4">tRNA-splicing endonuclease subunit Sen15 domain-containing protein</fullName>
    </recommendedName>
</protein>
<dbReference type="AlphaFoldDB" id="G2YCW5"/>
<dbReference type="HOGENOM" id="CLU_083361_1_0_1"/>
<dbReference type="GO" id="GO:0000213">
    <property type="term" value="F:tRNA-intron lyase activity"/>
    <property type="evidence" value="ECO:0007669"/>
    <property type="project" value="TreeGrafter"/>
</dbReference>
<dbReference type="InterPro" id="IPR011856">
    <property type="entry name" value="tRNA_endonuc-like_dom_sf"/>
</dbReference>
<accession>G2YCW5</accession>
<evidence type="ECO:0000256" key="1">
    <source>
        <dbReference type="ARBA" id="ARBA00006091"/>
    </source>
</evidence>
<dbReference type="InterPro" id="IPR036167">
    <property type="entry name" value="tRNA_intron_Endo_cat-like_sf"/>
</dbReference>
<gene>
    <name evidence="5" type="ORF">BofuT4_P097210.1</name>
</gene>
<dbReference type="PANTHER" id="PTHR28518:SF1">
    <property type="entry name" value="TRNA-SPLICING ENDONUCLEASE SUBUNIT SEN15"/>
    <property type="match status" value="1"/>
</dbReference>
<dbReference type="EMBL" id="FQ790320">
    <property type="protein sequence ID" value="CCD49613.1"/>
    <property type="molecule type" value="Genomic_DNA"/>
</dbReference>
<dbReference type="InParanoid" id="G2YCW5"/>
<feature type="region of interest" description="Disordered" evidence="3">
    <location>
        <begin position="202"/>
        <end position="226"/>
    </location>
</feature>
<dbReference type="InterPro" id="IPR018593">
    <property type="entry name" value="tRNA-endonuc_su_Sen15"/>
</dbReference>
<dbReference type="GO" id="GO:0000214">
    <property type="term" value="C:tRNA-intron endonuclease complex"/>
    <property type="evidence" value="ECO:0007669"/>
    <property type="project" value="InterPro"/>
</dbReference>
<evidence type="ECO:0000313" key="5">
    <source>
        <dbReference type="EMBL" id="CCD49613.1"/>
    </source>
</evidence>
<name>G2YCW5_BOTF4</name>
<feature type="domain" description="tRNA-splicing endonuclease subunit Sen15" evidence="4">
    <location>
        <begin position="231"/>
        <end position="262"/>
    </location>
</feature>
<dbReference type="Pfam" id="PF09631">
    <property type="entry name" value="Sen15"/>
    <property type="match status" value="2"/>
</dbReference>
<keyword evidence="2" id="KW-0819">tRNA processing</keyword>
<dbReference type="SUPFAM" id="SSF53032">
    <property type="entry name" value="tRNA-intron endonuclease catalytic domain-like"/>
    <property type="match status" value="1"/>
</dbReference>
<reference evidence="6" key="1">
    <citation type="journal article" date="2011" name="PLoS Genet.">
        <title>Genomic analysis of the necrotrophic fungal pathogens Sclerotinia sclerotiorum and Botrytis cinerea.</title>
        <authorList>
            <person name="Amselem J."/>
            <person name="Cuomo C.A."/>
            <person name="van Kan J.A."/>
            <person name="Viaud M."/>
            <person name="Benito E.P."/>
            <person name="Couloux A."/>
            <person name="Coutinho P.M."/>
            <person name="de Vries R.P."/>
            <person name="Dyer P.S."/>
            <person name="Fillinger S."/>
            <person name="Fournier E."/>
            <person name="Gout L."/>
            <person name="Hahn M."/>
            <person name="Kohn L."/>
            <person name="Lapalu N."/>
            <person name="Plummer K.M."/>
            <person name="Pradier J.M."/>
            <person name="Quevillon E."/>
            <person name="Sharon A."/>
            <person name="Simon A."/>
            <person name="ten Have A."/>
            <person name="Tudzynski B."/>
            <person name="Tudzynski P."/>
            <person name="Wincker P."/>
            <person name="Andrew M."/>
            <person name="Anthouard V."/>
            <person name="Beever R.E."/>
            <person name="Beffa R."/>
            <person name="Benoit I."/>
            <person name="Bouzid O."/>
            <person name="Brault B."/>
            <person name="Chen Z."/>
            <person name="Choquer M."/>
            <person name="Collemare J."/>
            <person name="Cotton P."/>
            <person name="Danchin E.G."/>
            <person name="Da Silva C."/>
            <person name="Gautier A."/>
            <person name="Giraud C."/>
            <person name="Giraud T."/>
            <person name="Gonzalez C."/>
            <person name="Grossetete S."/>
            <person name="Guldener U."/>
            <person name="Henrissat B."/>
            <person name="Howlett B.J."/>
            <person name="Kodira C."/>
            <person name="Kretschmer M."/>
            <person name="Lappartient A."/>
            <person name="Leroch M."/>
            <person name="Levis C."/>
            <person name="Mauceli E."/>
            <person name="Neuveglise C."/>
            <person name="Oeser B."/>
            <person name="Pearson M."/>
            <person name="Poulain J."/>
            <person name="Poussereau N."/>
            <person name="Quesneville H."/>
            <person name="Rascle C."/>
            <person name="Schumacher J."/>
            <person name="Segurens B."/>
            <person name="Sexton A."/>
            <person name="Silva E."/>
            <person name="Sirven C."/>
            <person name="Soanes D.M."/>
            <person name="Talbot N.J."/>
            <person name="Templeton M."/>
            <person name="Yandava C."/>
            <person name="Yarden O."/>
            <person name="Zeng Q."/>
            <person name="Rollins J.A."/>
            <person name="Lebrun M.H."/>
            <person name="Dickman M."/>
        </authorList>
    </citation>
    <scope>NUCLEOTIDE SEQUENCE [LARGE SCALE GENOMIC DNA]</scope>
    <source>
        <strain evidence="6">T4</strain>
    </source>
</reference>
<sequence length="262" mass="29610">MKYHRPPSLKDKNFPRLNLVQPRERMRCVQICDKKKSLIVAKYNIANESLNTILQPSLIKQNLIHKMPSTTSPTTSLPPNSALQNLLNTQTPTTVETTHPAYLHHLATTILQNLQLQHDWTSLTIHTHSPLTSHRLPRPLISGLPPRRAYIHPDEQVAILKAEHSSGETIAQLPEREWVLPTHLEEKWSLARFAEVFDAVGTVPPGSGAEGREGSQEDGEEIVGGKWQGENRQKRILLATLHDDSTIVYYIMHDGIVKPRQN</sequence>
<proteinExistence type="inferred from homology"/>
<evidence type="ECO:0000256" key="2">
    <source>
        <dbReference type="ARBA" id="ARBA00022694"/>
    </source>
</evidence>
<dbReference type="PANTHER" id="PTHR28518">
    <property type="entry name" value="TRNA-SPLICING ENDONUCLEASE SUBUNIT SEN15"/>
    <property type="match status" value="1"/>
</dbReference>
<evidence type="ECO:0000256" key="3">
    <source>
        <dbReference type="SAM" id="MobiDB-lite"/>
    </source>
</evidence>
<evidence type="ECO:0000313" key="6">
    <source>
        <dbReference type="Proteomes" id="UP000008177"/>
    </source>
</evidence>
<dbReference type="STRING" id="999810.G2YCW5"/>
<dbReference type="InterPro" id="IPR042777">
    <property type="entry name" value="Sen15_fungi"/>
</dbReference>
<feature type="domain" description="tRNA-splicing endonuclease subunit Sen15" evidence="4">
    <location>
        <begin position="110"/>
        <end position="201"/>
    </location>
</feature>
<dbReference type="GO" id="GO:0000379">
    <property type="term" value="P:tRNA-type intron splice site recognition and cleavage"/>
    <property type="evidence" value="ECO:0007669"/>
    <property type="project" value="InterPro"/>
</dbReference>
<dbReference type="FunFam" id="3.40.1350.10:FF:000012">
    <property type="entry name" value="Probable tRNA-splicing endonuclease subunit sen-15"/>
    <property type="match status" value="1"/>
</dbReference>
<organism evidence="5 6">
    <name type="scientific">Botryotinia fuckeliana (strain T4)</name>
    <name type="common">Noble rot fungus</name>
    <name type="synonym">Botrytis cinerea</name>
    <dbReference type="NCBI Taxonomy" id="999810"/>
    <lineage>
        <taxon>Eukaryota</taxon>
        <taxon>Fungi</taxon>
        <taxon>Dikarya</taxon>
        <taxon>Ascomycota</taxon>
        <taxon>Pezizomycotina</taxon>
        <taxon>Leotiomycetes</taxon>
        <taxon>Helotiales</taxon>
        <taxon>Sclerotiniaceae</taxon>
        <taxon>Botrytis</taxon>
    </lineage>
</organism>
<dbReference type="Gene3D" id="3.40.1350.10">
    <property type="match status" value="1"/>
</dbReference>
<comment type="similarity">
    <text evidence="1">Belongs to the SEN15 family.</text>
</comment>
<dbReference type="OrthoDB" id="10002170at2759"/>
<evidence type="ECO:0000259" key="4">
    <source>
        <dbReference type="Pfam" id="PF09631"/>
    </source>
</evidence>
<dbReference type="GO" id="GO:0003676">
    <property type="term" value="F:nucleic acid binding"/>
    <property type="evidence" value="ECO:0007669"/>
    <property type="project" value="InterPro"/>
</dbReference>